<keyword evidence="1" id="KW-0472">Membrane</keyword>
<name>A0ABP8HNC0_9BURK</name>
<reference evidence="3" key="1">
    <citation type="journal article" date="2019" name="Int. J. Syst. Evol. Microbiol.">
        <title>The Global Catalogue of Microorganisms (GCM) 10K type strain sequencing project: providing services to taxonomists for standard genome sequencing and annotation.</title>
        <authorList>
            <consortium name="The Broad Institute Genomics Platform"/>
            <consortium name="The Broad Institute Genome Sequencing Center for Infectious Disease"/>
            <person name="Wu L."/>
            <person name="Ma J."/>
        </authorList>
    </citation>
    <scope>NUCLEOTIDE SEQUENCE [LARGE SCALE GENOMIC DNA]</scope>
    <source>
        <strain evidence="3">JCM 17804</strain>
    </source>
</reference>
<sequence>MLHPIFSTVLRHPELIADHASNYAALLRLETAEAGKGLISRLVAGVLAAVSAMLALGLAGTAAMLGLLQGSFHWVLVAVPGISLLIALLAGYFAARPMQFHGFDDLKMQVDADIQALRAAGDAHGR</sequence>
<organism evidence="2 3">
    <name type="scientific">Variovorax defluvii</name>
    <dbReference type="NCBI Taxonomy" id="913761"/>
    <lineage>
        <taxon>Bacteria</taxon>
        <taxon>Pseudomonadati</taxon>
        <taxon>Pseudomonadota</taxon>
        <taxon>Betaproteobacteria</taxon>
        <taxon>Burkholderiales</taxon>
        <taxon>Comamonadaceae</taxon>
        <taxon>Variovorax</taxon>
    </lineage>
</organism>
<gene>
    <name evidence="2" type="ORF">GCM10023165_22710</name>
</gene>
<evidence type="ECO:0000256" key="1">
    <source>
        <dbReference type="SAM" id="Phobius"/>
    </source>
</evidence>
<protein>
    <recommendedName>
        <fullName evidence="4">Holin-X, holin superfamily III</fullName>
    </recommendedName>
</protein>
<comment type="caution">
    <text evidence="2">The sequence shown here is derived from an EMBL/GenBank/DDBJ whole genome shotgun (WGS) entry which is preliminary data.</text>
</comment>
<feature type="transmembrane region" description="Helical" evidence="1">
    <location>
        <begin position="74"/>
        <end position="95"/>
    </location>
</feature>
<evidence type="ECO:0008006" key="4">
    <source>
        <dbReference type="Google" id="ProtNLM"/>
    </source>
</evidence>
<dbReference type="Proteomes" id="UP001500975">
    <property type="component" value="Unassembled WGS sequence"/>
</dbReference>
<accession>A0ABP8HNC0</accession>
<keyword evidence="1" id="KW-0812">Transmembrane</keyword>
<dbReference type="RefSeq" id="WP_345537920.1">
    <property type="nucleotide sequence ID" value="NZ_BAABGJ010000020.1"/>
</dbReference>
<evidence type="ECO:0000313" key="2">
    <source>
        <dbReference type="EMBL" id="GAA4341715.1"/>
    </source>
</evidence>
<keyword evidence="1" id="KW-1133">Transmembrane helix</keyword>
<proteinExistence type="predicted"/>
<keyword evidence="3" id="KW-1185">Reference proteome</keyword>
<feature type="transmembrane region" description="Helical" evidence="1">
    <location>
        <begin position="42"/>
        <end position="68"/>
    </location>
</feature>
<dbReference type="EMBL" id="BAABGJ010000020">
    <property type="protein sequence ID" value="GAA4341715.1"/>
    <property type="molecule type" value="Genomic_DNA"/>
</dbReference>
<evidence type="ECO:0000313" key="3">
    <source>
        <dbReference type="Proteomes" id="UP001500975"/>
    </source>
</evidence>